<feature type="compositionally biased region" description="Acidic residues" evidence="1">
    <location>
        <begin position="123"/>
        <end position="143"/>
    </location>
</feature>
<accession>A0AAQ3MG82</accession>
<gene>
    <name evidence="2" type="ORF">V8G54_036160</name>
</gene>
<dbReference type="Proteomes" id="UP001374535">
    <property type="component" value="Chromosome 11"/>
</dbReference>
<keyword evidence="3" id="KW-1185">Reference proteome</keyword>
<proteinExistence type="predicted"/>
<dbReference type="AlphaFoldDB" id="A0AAQ3MG82"/>
<dbReference type="EMBL" id="CP144690">
    <property type="protein sequence ID" value="WVY90646.1"/>
    <property type="molecule type" value="Genomic_DNA"/>
</dbReference>
<feature type="region of interest" description="Disordered" evidence="1">
    <location>
        <begin position="113"/>
        <end position="143"/>
    </location>
</feature>
<protein>
    <submittedName>
        <fullName evidence="2">Uncharacterized protein</fullName>
    </submittedName>
</protein>
<evidence type="ECO:0000256" key="1">
    <source>
        <dbReference type="SAM" id="MobiDB-lite"/>
    </source>
</evidence>
<evidence type="ECO:0000313" key="2">
    <source>
        <dbReference type="EMBL" id="WVY90646.1"/>
    </source>
</evidence>
<evidence type="ECO:0000313" key="3">
    <source>
        <dbReference type="Proteomes" id="UP001374535"/>
    </source>
</evidence>
<name>A0AAQ3MG82_VIGMU</name>
<organism evidence="2 3">
    <name type="scientific">Vigna mungo</name>
    <name type="common">Black gram</name>
    <name type="synonym">Phaseolus mungo</name>
    <dbReference type="NCBI Taxonomy" id="3915"/>
    <lineage>
        <taxon>Eukaryota</taxon>
        <taxon>Viridiplantae</taxon>
        <taxon>Streptophyta</taxon>
        <taxon>Embryophyta</taxon>
        <taxon>Tracheophyta</taxon>
        <taxon>Spermatophyta</taxon>
        <taxon>Magnoliopsida</taxon>
        <taxon>eudicotyledons</taxon>
        <taxon>Gunneridae</taxon>
        <taxon>Pentapetalae</taxon>
        <taxon>rosids</taxon>
        <taxon>fabids</taxon>
        <taxon>Fabales</taxon>
        <taxon>Fabaceae</taxon>
        <taxon>Papilionoideae</taxon>
        <taxon>50 kb inversion clade</taxon>
        <taxon>NPAAA clade</taxon>
        <taxon>indigoferoid/millettioid clade</taxon>
        <taxon>Phaseoleae</taxon>
        <taxon>Vigna</taxon>
    </lineage>
</organism>
<sequence>MFKDYMRYLGRYKKEKGFLHRWLDKEEKIIAYIIDWLLLPKKTILGWIFRDVQTPAKDQDEIPDSDSESILLSPKSEFENLVVNKFKKTSERASKMKKSLMRMNEKMDEIIKNFVESSTSTEESTDEDDELSKEDSIEISESE</sequence>
<reference evidence="2 3" key="1">
    <citation type="journal article" date="2023" name="Life. Sci Alliance">
        <title>Evolutionary insights into 3D genome organization and epigenetic landscape of Vigna mungo.</title>
        <authorList>
            <person name="Junaid A."/>
            <person name="Singh B."/>
            <person name="Bhatia S."/>
        </authorList>
    </citation>
    <scope>NUCLEOTIDE SEQUENCE [LARGE SCALE GENOMIC DNA]</scope>
    <source>
        <strain evidence="2">Urdbean</strain>
    </source>
</reference>